<feature type="domain" description="YceM-like C-terminal" evidence="2">
    <location>
        <begin position="130"/>
        <end position="244"/>
    </location>
</feature>
<dbReference type="Proteomes" id="UP000732377">
    <property type="component" value="Unassembled WGS sequence"/>
</dbReference>
<dbReference type="InterPro" id="IPR051317">
    <property type="entry name" value="Gfo/Idh/MocA_oxidoreduct"/>
</dbReference>
<evidence type="ECO:0000313" key="3">
    <source>
        <dbReference type="EMBL" id="MBY6276514.1"/>
    </source>
</evidence>
<evidence type="ECO:0008006" key="5">
    <source>
        <dbReference type="Google" id="ProtNLM"/>
    </source>
</evidence>
<dbReference type="EMBL" id="PIUK01000086">
    <property type="protein sequence ID" value="MBY6276514.1"/>
    <property type="molecule type" value="Genomic_DNA"/>
</dbReference>
<sequence length="308" mass="33707">MRAPITLAVVGLGNIARKAHLPVLTSHPEVEIIGLASRTGRNVDELAAQYRLRLRARTFAEILAARPRAAYLLSATPAHREQAIALMEAGIDVFMEKPLADNLADAEAIAEAAGRTGRLLMVGFNRRYAPAYRRAKALFHDSGRRIEYVLVQKHRTGGGTRWPLRFYVTDDVIHIIDLARFFAGDLQLRTACARTGLVAAQMESADATLVQLSQSFSAGAVTERVELHGGGLTVIVEEMERLVVREDGAERVEPLFGSWTPTLQKRGIAPELEHFLACLREGRTPETSVAEALATQRLAEEILRAAGG</sequence>
<comment type="caution">
    <text evidence="3">The sequence shown here is derived from an EMBL/GenBank/DDBJ whole genome shotgun (WGS) entry which is preliminary data.</text>
</comment>
<dbReference type="InterPro" id="IPR048477">
    <property type="entry name" value="YceM-like_C"/>
</dbReference>
<dbReference type="InterPro" id="IPR036291">
    <property type="entry name" value="NAD(P)-bd_dom_sf"/>
</dbReference>
<dbReference type="InterPro" id="IPR000683">
    <property type="entry name" value="Gfo/Idh/MocA-like_OxRdtase_N"/>
</dbReference>
<evidence type="ECO:0000259" key="1">
    <source>
        <dbReference type="Pfam" id="PF01408"/>
    </source>
</evidence>
<evidence type="ECO:0000259" key="2">
    <source>
        <dbReference type="Pfam" id="PF21378"/>
    </source>
</evidence>
<dbReference type="Pfam" id="PF21378">
    <property type="entry name" value="YceM-like_C"/>
    <property type="match status" value="1"/>
</dbReference>
<dbReference type="Gene3D" id="3.40.50.720">
    <property type="entry name" value="NAD(P)-binding Rossmann-like Domain"/>
    <property type="match status" value="1"/>
</dbReference>
<feature type="domain" description="Gfo/Idh/MocA-like oxidoreductase N-terminal" evidence="1">
    <location>
        <begin position="6"/>
        <end position="124"/>
    </location>
</feature>
<dbReference type="PANTHER" id="PTHR43708:SF4">
    <property type="entry name" value="OXIDOREDUCTASE YCEM-RELATED"/>
    <property type="match status" value="1"/>
</dbReference>
<dbReference type="Gene3D" id="3.30.360.10">
    <property type="entry name" value="Dihydrodipicolinate Reductase, domain 2"/>
    <property type="match status" value="1"/>
</dbReference>
<reference evidence="3" key="1">
    <citation type="submission" date="2017-11" db="EMBL/GenBank/DDBJ databases">
        <title>Three new genomes from thermophilic consortium.</title>
        <authorList>
            <person name="Quaggio R."/>
            <person name="Amgarten D."/>
            <person name="Setubal J.C."/>
        </authorList>
    </citation>
    <scope>NUCLEOTIDE SEQUENCE</scope>
    <source>
        <strain evidence="3">ZCTH01-B2</strain>
    </source>
</reference>
<dbReference type="SUPFAM" id="SSF55347">
    <property type="entry name" value="Glyceraldehyde-3-phosphate dehydrogenase-like, C-terminal domain"/>
    <property type="match status" value="1"/>
</dbReference>
<dbReference type="AlphaFoldDB" id="A0A953LIW9"/>
<organism evidence="3 4">
    <name type="scientific">Symbiobacterium thermophilum</name>
    <dbReference type="NCBI Taxonomy" id="2734"/>
    <lineage>
        <taxon>Bacteria</taxon>
        <taxon>Bacillati</taxon>
        <taxon>Bacillota</taxon>
        <taxon>Clostridia</taxon>
        <taxon>Eubacteriales</taxon>
        <taxon>Symbiobacteriaceae</taxon>
        <taxon>Symbiobacterium</taxon>
    </lineage>
</organism>
<accession>A0A953LIW9</accession>
<dbReference type="Pfam" id="PF01408">
    <property type="entry name" value="GFO_IDH_MocA"/>
    <property type="match status" value="1"/>
</dbReference>
<protein>
    <recommendedName>
        <fullName evidence="5">Oxidoreductase</fullName>
    </recommendedName>
</protein>
<proteinExistence type="predicted"/>
<dbReference type="GO" id="GO:0000166">
    <property type="term" value="F:nucleotide binding"/>
    <property type="evidence" value="ECO:0007669"/>
    <property type="project" value="InterPro"/>
</dbReference>
<gene>
    <name evidence="3" type="ORF">CWE10_09915</name>
</gene>
<dbReference type="PANTHER" id="PTHR43708">
    <property type="entry name" value="CONSERVED EXPRESSED OXIDOREDUCTASE (EUROFUNG)"/>
    <property type="match status" value="1"/>
</dbReference>
<dbReference type="RefSeq" id="WP_273379553.1">
    <property type="nucleotide sequence ID" value="NZ_PIUK01000086.1"/>
</dbReference>
<name>A0A953LIW9_SYMTR</name>
<dbReference type="SUPFAM" id="SSF51735">
    <property type="entry name" value="NAD(P)-binding Rossmann-fold domains"/>
    <property type="match status" value="1"/>
</dbReference>
<evidence type="ECO:0000313" key="4">
    <source>
        <dbReference type="Proteomes" id="UP000732377"/>
    </source>
</evidence>